<evidence type="ECO:0000259" key="1">
    <source>
        <dbReference type="Pfam" id="PF06985"/>
    </source>
</evidence>
<feature type="domain" description="Heterokaryon incompatibility" evidence="1">
    <location>
        <begin position="253"/>
        <end position="418"/>
    </location>
</feature>
<evidence type="ECO:0000313" key="2">
    <source>
        <dbReference type="EMBL" id="KAH7361833.1"/>
    </source>
</evidence>
<protein>
    <submittedName>
        <fullName evidence="2">Heterokaryon incompatibility protein-domain-containing protein</fullName>
    </submittedName>
</protein>
<reference evidence="2" key="1">
    <citation type="journal article" date="2021" name="Nat. Commun.">
        <title>Genetic determinants of endophytism in the Arabidopsis root mycobiome.</title>
        <authorList>
            <person name="Mesny F."/>
            <person name="Miyauchi S."/>
            <person name="Thiergart T."/>
            <person name="Pickel B."/>
            <person name="Atanasova L."/>
            <person name="Karlsson M."/>
            <person name="Huettel B."/>
            <person name="Barry K.W."/>
            <person name="Haridas S."/>
            <person name="Chen C."/>
            <person name="Bauer D."/>
            <person name="Andreopoulos W."/>
            <person name="Pangilinan J."/>
            <person name="LaButti K."/>
            <person name="Riley R."/>
            <person name="Lipzen A."/>
            <person name="Clum A."/>
            <person name="Drula E."/>
            <person name="Henrissat B."/>
            <person name="Kohler A."/>
            <person name="Grigoriev I.V."/>
            <person name="Martin F.M."/>
            <person name="Hacquard S."/>
        </authorList>
    </citation>
    <scope>NUCLEOTIDE SEQUENCE</scope>
    <source>
        <strain evidence="2">MPI-CAGE-AT-0016</strain>
    </source>
</reference>
<dbReference type="Pfam" id="PF06985">
    <property type="entry name" value="HET"/>
    <property type="match status" value="1"/>
</dbReference>
<dbReference type="EMBL" id="JAGPXD010000003">
    <property type="protein sequence ID" value="KAH7361833.1"/>
    <property type="molecule type" value="Genomic_DNA"/>
</dbReference>
<sequence length="713" mass="80674">MSGIWNGLRAVRDTSLWAGQAVARNLTSSMTGICPVCNNLQPHGHEDTLGRTPHSLGRFLRFDGHQPLTDVVQEPALFLPHITSKVLLQCRENDPKTGKPLRDCRYCRLLCDILDDFFIDEYMSWLTDTANGMRLKIDLMIRDKAPLVISCWGAFTHDKVLRNPRADLEVYVEDAADLEVPGIPAVGVGLPRVMDTADPSCTEFAIACLDECRLHHPECGGKQFEFEPTRLLDLGQGDDVIRLCGPRGQAKGWVALSHCWGGHQPLKLLQSNIAQMKERIEISDLPPTFRNAVDLCRKLSLRYLWIDSLCIIQDDAQDWDHEAARMGEIYKYAFLVIIGASSANPETPFLGPRDNEEWGTRSFPFVTPTGHKVTLKARRRHLLAAPLDHGIHDPPFTHDWAIRRRVGPLYKRSWCFQESYLAPRSLHFSPGAVIFECGRHRRTDDSTTKWLLSKPESVTDVPDDVKWRMIVEAYSMRQLTFARDKLTALGGIASLAPQAKAQDQYLAGLWRSTLLLDLMWQIMIPEHRPWMVLTYPPDQMQLAPSWSWASIDQPVVWTQLKGFEPLATVVNAEAPASGESPYGAVSGGRLQLRGSLLACRIVYRREGDQDHVYYVKADGTKSKEQWFLGDGPLVAVDERVHRYRSGVGSRGNDFDVTAYFLCLGRTDRWHMDHVGLVLTASEDHPDCMERIGSIMRVRKEWYDDGWQTVVNLA</sequence>
<dbReference type="Proteomes" id="UP000813385">
    <property type="component" value="Unassembled WGS sequence"/>
</dbReference>
<proteinExistence type="predicted"/>
<dbReference type="PANTHER" id="PTHR33112:SF16">
    <property type="entry name" value="HETEROKARYON INCOMPATIBILITY DOMAIN-CONTAINING PROTEIN"/>
    <property type="match status" value="1"/>
</dbReference>
<gene>
    <name evidence="2" type="ORF">B0T11DRAFT_279695</name>
</gene>
<keyword evidence="3" id="KW-1185">Reference proteome</keyword>
<accession>A0A8K0TDG6</accession>
<organism evidence="2 3">
    <name type="scientific">Plectosphaerella cucumerina</name>
    <dbReference type="NCBI Taxonomy" id="40658"/>
    <lineage>
        <taxon>Eukaryota</taxon>
        <taxon>Fungi</taxon>
        <taxon>Dikarya</taxon>
        <taxon>Ascomycota</taxon>
        <taxon>Pezizomycotina</taxon>
        <taxon>Sordariomycetes</taxon>
        <taxon>Hypocreomycetidae</taxon>
        <taxon>Glomerellales</taxon>
        <taxon>Plectosphaerellaceae</taxon>
        <taxon>Plectosphaerella</taxon>
    </lineage>
</organism>
<dbReference type="InterPro" id="IPR010730">
    <property type="entry name" value="HET"/>
</dbReference>
<comment type="caution">
    <text evidence="2">The sequence shown here is derived from an EMBL/GenBank/DDBJ whole genome shotgun (WGS) entry which is preliminary data.</text>
</comment>
<dbReference type="PANTHER" id="PTHR33112">
    <property type="entry name" value="DOMAIN PROTEIN, PUTATIVE-RELATED"/>
    <property type="match status" value="1"/>
</dbReference>
<evidence type="ECO:0000313" key="3">
    <source>
        <dbReference type="Proteomes" id="UP000813385"/>
    </source>
</evidence>
<name>A0A8K0TDG6_9PEZI</name>
<dbReference type="OrthoDB" id="3486565at2759"/>
<dbReference type="AlphaFoldDB" id="A0A8K0TDG6"/>